<dbReference type="OrthoDB" id="6147956at2759"/>
<dbReference type="GeneID" id="111125949"/>
<gene>
    <name evidence="3" type="primary">LOC111125949</name>
</gene>
<name>A0A8B8DEG7_CRAVI</name>
<evidence type="ECO:0000313" key="2">
    <source>
        <dbReference type="Proteomes" id="UP000694844"/>
    </source>
</evidence>
<dbReference type="KEGG" id="cvn:111125949"/>
<keyword evidence="2" id="KW-1185">Reference proteome</keyword>
<sequence>MDHLPSEKFEDSKELDSTARHNSGKEMEKEKLQSEEIDRPDLVPSLDHFDLADYVLDDLSFDFNERHSDNDSEFSFIEIHVPGTQDRDAGLSNEEYTIPNTPSSSEWSLLECGQTSDIDVSDADLEEVVETKSSCSDVQSDEVTENRTESTQKCTKQNKADRTALTSNKKGKARSQYNADLMMQLFGGLSMCGQQEEASLLEVQECTETVQSASKIPSLTDLCMKKIHLYRKSPLLKRIIQSSKFPVGLKKTILSSNLQYSVTKSTLSWLLQNLSVLETKLARYDQRYPYTSRLKDGNSLLFDCMSNIWKQSDDVSSVLMDVCFDRYVINSFIFYEQLDFNIVFSTLMKIMITNTSKHVRKNDCIAIKTTKCKKNDKNKGDDVGILHQFVKSRFPIMTALCFELNVPYAYWARGNFRRALQAFVRLYKEPSVPEKKKLFIIGEIGRLYAMLYESVKAVKMYRLLETCLLQSKPSESGLIEAQAQLLIVDLQNQGVLTASKARNLPSAWNTALRSCPPDKRDQLYIEAAENLLCLHLGNLLGEKTDSMNMVREVLQDYSKHNPKVWYHLAFLNAILGFSKESDHCYGEFIKCIEGVDMDDEEARHKIPGLSMVDLLTSRKLAHHQMDALKLVVQTPFEPLLSLPPSDIVKPMRVIWRRQFHHCHVSNHGDCAGFDLCPPDLSLRLTADGHITGDCSLLFPPISNILLDPYTGSLKFDPEENRLNPWKTFPTSSNYNFFDYLTSLPNAVEIYHHQDKDDEVQVYLSGNQFIKAINPSPSHWGYNLNPQADPVILLHWSGPGGQRAKFSLVQKMKDYLYQNAVDCVKDICASDDVGKVTSLLQKWHRQGMAVTSNETRRALAFIQAKQAPGTDKKRKKKHEAQPRGIYKLRLVFVSTPQRVGTNVLLTVQVGQECYQVIIRCHDRESFISPIITKINKSELLLTSPHSLFFCKKETERKIQIYDSEGRQIREVSVGCNLQFNKMTLVGNNFIFIRENRLSVVDIHKGHTKHCDDFMECELVGVLLDVVILKNQYGVKFADGQRSHLKPMEIQLQTSLLQSYLPFKISENGEQLNGNFVHVETLAEDVRGTGSITVDNAVILFTVRTSQDSQREIVLTQVLELPGFATKLKFLPKSVGFLVSWSQHSLRDPARREHLFQYSYGGRLLGVLPFLGRTQSSWCVEYLVGDPTTTQSHPTCGQGGWHLYMQDGRQGILCIRLFQDEVNE</sequence>
<feature type="region of interest" description="Disordered" evidence="1">
    <location>
        <begin position="131"/>
        <end position="171"/>
    </location>
</feature>
<accession>A0A8B8DEG7</accession>
<proteinExistence type="predicted"/>
<organism evidence="2 3">
    <name type="scientific">Crassostrea virginica</name>
    <name type="common">Eastern oyster</name>
    <dbReference type="NCBI Taxonomy" id="6565"/>
    <lineage>
        <taxon>Eukaryota</taxon>
        <taxon>Metazoa</taxon>
        <taxon>Spiralia</taxon>
        <taxon>Lophotrochozoa</taxon>
        <taxon>Mollusca</taxon>
        <taxon>Bivalvia</taxon>
        <taxon>Autobranchia</taxon>
        <taxon>Pteriomorphia</taxon>
        <taxon>Ostreida</taxon>
        <taxon>Ostreoidea</taxon>
        <taxon>Ostreidae</taxon>
        <taxon>Crassostrea</taxon>
    </lineage>
</organism>
<reference evidence="3" key="1">
    <citation type="submission" date="2025-08" db="UniProtKB">
        <authorList>
            <consortium name="RefSeq"/>
        </authorList>
    </citation>
    <scope>IDENTIFICATION</scope>
    <source>
        <tissue evidence="3">Whole sample</tissue>
    </source>
</reference>
<dbReference type="RefSeq" id="XP_022325944.1">
    <property type="nucleotide sequence ID" value="XM_022470236.1"/>
</dbReference>
<protein>
    <submittedName>
        <fullName evidence="3">Uncharacterized protein LOC111125949 isoform X1</fullName>
    </submittedName>
</protein>
<evidence type="ECO:0000256" key="1">
    <source>
        <dbReference type="SAM" id="MobiDB-lite"/>
    </source>
</evidence>
<dbReference type="AlphaFoldDB" id="A0A8B8DEG7"/>
<feature type="region of interest" description="Disordered" evidence="1">
    <location>
        <begin position="1"/>
        <end position="40"/>
    </location>
</feature>
<evidence type="ECO:0000313" key="3">
    <source>
        <dbReference type="RefSeq" id="XP_022325944.1"/>
    </source>
</evidence>
<dbReference type="Proteomes" id="UP000694844">
    <property type="component" value="Chromosome 3"/>
</dbReference>